<evidence type="ECO:0000313" key="2">
    <source>
        <dbReference type="EMBL" id="ETJ02675.1"/>
    </source>
</evidence>
<organism evidence="2 3">
    <name type="scientific">Actinomyces urogenitalis DORA_12</name>
    <dbReference type="NCBI Taxonomy" id="1403939"/>
    <lineage>
        <taxon>Bacteria</taxon>
        <taxon>Bacillati</taxon>
        <taxon>Actinomycetota</taxon>
        <taxon>Actinomycetes</taxon>
        <taxon>Actinomycetales</taxon>
        <taxon>Actinomycetaceae</taxon>
        <taxon>Actinomyces</taxon>
    </lineage>
</organism>
<proteinExistence type="predicted"/>
<accession>W1VCV6</accession>
<name>W1VCV6_9ACTO</name>
<feature type="non-terminal residue" evidence="2">
    <location>
        <position position="33"/>
    </location>
</feature>
<dbReference type="EMBL" id="AZLV01000957">
    <property type="protein sequence ID" value="ETJ02675.1"/>
    <property type="molecule type" value="Genomic_DNA"/>
</dbReference>
<evidence type="ECO:0000313" key="3">
    <source>
        <dbReference type="Proteomes" id="UP000018852"/>
    </source>
</evidence>
<reference evidence="2 3" key="1">
    <citation type="submission" date="2013-12" db="EMBL/GenBank/DDBJ databases">
        <title>A Varibaculum cambriense genome reconstructed from a premature infant gut community with otherwise low bacterial novelty that shifts toward anaerobic metabolism during the third week of life.</title>
        <authorList>
            <person name="Brown C.T."/>
            <person name="Sharon I."/>
            <person name="Thomas B.C."/>
            <person name="Castelle C.J."/>
            <person name="Morowitz M.J."/>
            <person name="Banfield J.F."/>
        </authorList>
    </citation>
    <scope>NUCLEOTIDE SEQUENCE [LARGE SCALE GENOMIC DNA]</scope>
    <source>
        <strain evidence="3">DORA_12</strain>
    </source>
</reference>
<dbReference type="Proteomes" id="UP000018852">
    <property type="component" value="Unassembled WGS sequence"/>
</dbReference>
<protein>
    <submittedName>
        <fullName evidence="2">Uncharacterized protein</fullName>
    </submittedName>
</protein>
<gene>
    <name evidence="2" type="ORF">Q605_AUC00957G0001</name>
</gene>
<sequence length="33" mass="3656">MSEYFVGRADRDRHGSQDPMEPAIPGLPPQDDA</sequence>
<feature type="region of interest" description="Disordered" evidence="1">
    <location>
        <begin position="1"/>
        <end position="33"/>
    </location>
</feature>
<comment type="caution">
    <text evidence="2">The sequence shown here is derived from an EMBL/GenBank/DDBJ whole genome shotgun (WGS) entry which is preliminary data.</text>
</comment>
<dbReference type="AlphaFoldDB" id="W1VCV6"/>
<evidence type="ECO:0000256" key="1">
    <source>
        <dbReference type="SAM" id="MobiDB-lite"/>
    </source>
</evidence>